<proteinExistence type="inferred from homology"/>
<accession>A0A1B7TG95</accession>
<evidence type="ECO:0000313" key="4">
    <source>
        <dbReference type="Proteomes" id="UP000092321"/>
    </source>
</evidence>
<gene>
    <name evidence="3" type="ORF">HANVADRAFT_113737</name>
</gene>
<dbReference type="InterPro" id="IPR006062">
    <property type="entry name" value="His_biosynth"/>
</dbReference>
<keyword evidence="2" id="KW-0368">Histidine biosynthesis</keyword>
<dbReference type="GO" id="GO:0003949">
    <property type="term" value="F:1-(5-phosphoribosyl)-5-[(5-phosphoribosylamino)methylideneamino]imidazole-4-carboxamide isomerase activity"/>
    <property type="evidence" value="ECO:0007669"/>
    <property type="project" value="InterPro"/>
</dbReference>
<evidence type="ECO:0000256" key="2">
    <source>
        <dbReference type="RuleBase" id="RU003657"/>
    </source>
</evidence>
<comment type="caution">
    <text evidence="3">The sequence shown here is derived from an EMBL/GenBank/DDBJ whole genome shotgun (WGS) entry which is preliminary data.</text>
</comment>
<dbReference type="SUPFAM" id="SSF51366">
    <property type="entry name" value="Ribulose-phoshate binding barrel"/>
    <property type="match status" value="1"/>
</dbReference>
<organism evidence="3 4">
    <name type="scientific">Hanseniaspora valbyensis NRRL Y-1626</name>
    <dbReference type="NCBI Taxonomy" id="766949"/>
    <lineage>
        <taxon>Eukaryota</taxon>
        <taxon>Fungi</taxon>
        <taxon>Dikarya</taxon>
        <taxon>Ascomycota</taxon>
        <taxon>Saccharomycotina</taxon>
        <taxon>Saccharomycetes</taxon>
        <taxon>Saccharomycodales</taxon>
        <taxon>Saccharomycodaceae</taxon>
        <taxon>Hanseniaspora</taxon>
    </lineage>
</organism>
<dbReference type="EMBL" id="LXPE01000007">
    <property type="protein sequence ID" value="OBA27675.1"/>
    <property type="molecule type" value="Genomic_DNA"/>
</dbReference>
<dbReference type="PANTHER" id="PTHR43090:SF2">
    <property type="entry name" value="1-(5-PHOSPHORIBOSYL)-5-[(5-PHOSPHORIBOSYLAMINO)METHYLIDENEAMINO] IMIDAZOLE-4-CARBOXAMIDE ISOMERASE"/>
    <property type="match status" value="1"/>
</dbReference>
<keyword evidence="2" id="KW-0028">Amino-acid biosynthesis</keyword>
<dbReference type="AlphaFoldDB" id="A0A1B7TG95"/>
<dbReference type="InterPro" id="IPR011060">
    <property type="entry name" value="RibuloseP-bd_barrel"/>
</dbReference>
<dbReference type="Proteomes" id="UP000092321">
    <property type="component" value="Unassembled WGS sequence"/>
</dbReference>
<protein>
    <submittedName>
        <fullName evidence="3">Uncharacterized protein</fullName>
    </submittedName>
</protein>
<dbReference type="PANTHER" id="PTHR43090">
    <property type="entry name" value="1-(5-PHOSPHORIBOSYL)-5-[(5-PHOSPHORIBOSYLAMINO)METHYLIDENEAMINO] IMIDAZOLE-4-CARBOXAMIDE ISOMERASE"/>
    <property type="match status" value="1"/>
</dbReference>
<dbReference type="OrthoDB" id="446074at2759"/>
<keyword evidence="4" id="KW-1185">Reference proteome</keyword>
<sequence length="186" mass="20863">MTKFTGCIDIHQGQVKQIIGSTLADDDKASEKNPNTNFVSSKPSTHYADLYFDNKVESTHIILLDGRANEDTINAGTQVLQRHPGFFQIGGGISSKNCQEWLNKGASKIIVTSTVFNSDGEFLWDELNTLFDKCGGRGKLVLDLSCKKHNGEWVVCMNKWTKLTNLKLSLELFQKLAEYCDEFLIH</sequence>
<dbReference type="InterPro" id="IPR044524">
    <property type="entry name" value="Isoase_HisA-like"/>
</dbReference>
<evidence type="ECO:0000313" key="3">
    <source>
        <dbReference type="EMBL" id="OBA27675.1"/>
    </source>
</evidence>
<dbReference type="Gene3D" id="3.20.20.70">
    <property type="entry name" value="Aldolase class I"/>
    <property type="match status" value="1"/>
</dbReference>
<dbReference type="GO" id="GO:0000162">
    <property type="term" value="P:L-tryptophan biosynthetic process"/>
    <property type="evidence" value="ECO:0007669"/>
    <property type="project" value="TreeGrafter"/>
</dbReference>
<dbReference type="InterPro" id="IPR013785">
    <property type="entry name" value="Aldolase_TIM"/>
</dbReference>
<name>A0A1B7TG95_9ASCO</name>
<reference evidence="4" key="1">
    <citation type="journal article" date="2016" name="Proc. Natl. Acad. Sci. U.S.A.">
        <title>Comparative genomics of biotechnologically important yeasts.</title>
        <authorList>
            <person name="Riley R."/>
            <person name="Haridas S."/>
            <person name="Wolfe K.H."/>
            <person name="Lopes M.R."/>
            <person name="Hittinger C.T."/>
            <person name="Goeker M."/>
            <person name="Salamov A.A."/>
            <person name="Wisecaver J.H."/>
            <person name="Long T.M."/>
            <person name="Calvey C.H."/>
            <person name="Aerts A.L."/>
            <person name="Barry K.W."/>
            <person name="Choi C."/>
            <person name="Clum A."/>
            <person name="Coughlan A.Y."/>
            <person name="Deshpande S."/>
            <person name="Douglass A.P."/>
            <person name="Hanson S.J."/>
            <person name="Klenk H.-P."/>
            <person name="LaButti K.M."/>
            <person name="Lapidus A."/>
            <person name="Lindquist E.A."/>
            <person name="Lipzen A.M."/>
            <person name="Meier-Kolthoff J.P."/>
            <person name="Ohm R.A."/>
            <person name="Otillar R.P."/>
            <person name="Pangilinan J.L."/>
            <person name="Peng Y."/>
            <person name="Rokas A."/>
            <person name="Rosa C.A."/>
            <person name="Scheuner C."/>
            <person name="Sibirny A.A."/>
            <person name="Slot J.C."/>
            <person name="Stielow J.B."/>
            <person name="Sun H."/>
            <person name="Kurtzman C.P."/>
            <person name="Blackwell M."/>
            <person name="Grigoriev I.V."/>
            <person name="Jeffries T.W."/>
        </authorList>
    </citation>
    <scope>NUCLEOTIDE SEQUENCE [LARGE SCALE GENOMIC DNA]</scope>
    <source>
        <strain evidence="4">NRRL Y-1626</strain>
    </source>
</reference>
<dbReference type="GO" id="GO:0005737">
    <property type="term" value="C:cytoplasm"/>
    <property type="evidence" value="ECO:0007669"/>
    <property type="project" value="TreeGrafter"/>
</dbReference>
<dbReference type="Pfam" id="PF00977">
    <property type="entry name" value="His_biosynth"/>
    <property type="match status" value="1"/>
</dbReference>
<feature type="non-terminal residue" evidence="3">
    <location>
        <position position="186"/>
    </location>
</feature>
<comment type="similarity">
    <text evidence="1 2">Belongs to the HisA/HisF family.</text>
</comment>
<evidence type="ECO:0000256" key="1">
    <source>
        <dbReference type="ARBA" id="ARBA00009667"/>
    </source>
</evidence>
<dbReference type="GO" id="GO:0000105">
    <property type="term" value="P:L-histidine biosynthetic process"/>
    <property type="evidence" value="ECO:0007669"/>
    <property type="project" value="UniProtKB-KW"/>
</dbReference>